<comment type="caution">
    <text evidence="2">The sequence shown here is derived from an EMBL/GenBank/DDBJ whole genome shotgun (WGS) entry which is preliminary data.</text>
</comment>
<evidence type="ECO:0000313" key="3">
    <source>
        <dbReference type="Proteomes" id="UP000669133"/>
    </source>
</evidence>
<dbReference type="EMBL" id="JAEOAQ010000003">
    <property type="protein sequence ID" value="KAG5419599.1"/>
    <property type="molecule type" value="Genomic_DNA"/>
</dbReference>
<dbReference type="PANTHER" id="PTHR28243">
    <property type="entry name" value="AGL049CP"/>
    <property type="match status" value="1"/>
</dbReference>
<feature type="domain" description="Pyridoxamine 5'-phosphate oxidase Alr4036 family FMN-binding" evidence="1">
    <location>
        <begin position="8"/>
        <end position="108"/>
    </location>
</feature>
<dbReference type="Pfam" id="PF12766">
    <property type="entry name" value="Pyridox_oxase_2"/>
    <property type="match status" value="1"/>
</dbReference>
<dbReference type="Proteomes" id="UP000669133">
    <property type="component" value="Unassembled WGS sequence"/>
</dbReference>
<dbReference type="GeneID" id="93651996"/>
<dbReference type="OrthoDB" id="5394411at2759"/>
<gene>
    <name evidence="2" type="ORF">I9W82_003367</name>
</gene>
<keyword evidence="3" id="KW-1185">Reference proteome</keyword>
<organism evidence="2 3">
    <name type="scientific">Candida metapsilosis</name>
    <dbReference type="NCBI Taxonomy" id="273372"/>
    <lineage>
        <taxon>Eukaryota</taxon>
        <taxon>Fungi</taxon>
        <taxon>Dikarya</taxon>
        <taxon>Ascomycota</taxon>
        <taxon>Saccharomycotina</taxon>
        <taxon>Pichiomycetes</taxon>
        <taxon>Debaryomycetaceae</taxon>
        <taxon>Candida/Lodderomyces clade</taxon>
        <taxon>Candida</taxon>
    </lineage>
</organism>
<accession>A0A8H8DB95</accession>
<evidence type="ECO:0000313" key="2">
    <source>
        <dbReference type="EMBL" id="KAG5419599.1"/>
    </source>
</evidence>
<protein>
    <recommendedName>
        <fullName evidence="1">Pyridoxamine 5'-phosphate oxidase Alr4036 family FMN-binding domain-containing protein</fullName>
    </recommendedName>
</protein>
<dbReference type="InterPro" id="IPR024624">
    <property type="entry name" value="Pyridox_Oxase_Alr4036_FMN-bd"/>
</dbReference>
<dbReference type="GO" id="GO:0010181">
    <property type="term" value="F:FMN binding"/>
    <property type="evidence" value="ECO:0007669"/>
    <property type="project" value="InterPro"/>
</dbReference>
<sequence length="274" mass="31784">MVQFNFQAPWVPILNNCVSNELAATDNSPPFTTFQLANIDPKTGYPQNRTLIYRGWLFNNKSSNVITFTTDKRMEKYQQFLENDKVEAVFWFGHIRKQIRFRGNVRLLDSEHQPSINLNHINSGEVTPIELDSHKDGAVPRVQKQPVQTSLISPSFVENDNTQEDLSSMGQYVPPTSEEWQQELDRQWNGLSKALKTTFRKPEPKSILTEEKAKLISKIQRGVDGKKDEDGYKNFAVGTIFVNQVDYYEQDKDKRFVYELDEESHTWTEEEVCP</sequence>
<dbReference type="InterPro" id="IPR012349">
    <property type="entry name" value="Split_barrel_FMN-bd"/>
</dbReference>
<dbReference type="PANTHER" id="PTHR28243:SF1">
    <property type="entry name" value="PYRIDOXAMINE 5'-PHOSPHATE OXIDASE ALR4036 FAMILY FMN-BINDING DOMAIN-CONTAINING PROTEIN"/>
    <property type="match status" value="1"/>
</dbReference>
<reference evidence="2 3" key="1">
    <citation type="submission" date="2020-12" db="EMBL/GenBank/DDBJ databases">
        <title>Effect of drift, selection, and recombination on the evolution of hybrid genomes in Candida yeast pathogens.</title>
        <authorList>
            <person name="Mixao V."/>
            <person name="Ksiezopolska E."/>
            <person name="Saus E."/>
            <person name="Boekhout T."/>
            <person name="Gacser A."/>
            <person name="Gabaldon T."/>
        </authorList>
    </citation>
    <scope>NUCLEOTIDE SEQUENCE [LARGE SCALE GENOMIC DNA]</scope>
    <source>
        <strain evidence="2 3">BP57</strain>
    </source>
</reference>
<name>A0A8H8DB95_9ASCO</name>
<dbReference type="Gene3D" id="2.30.110.10">
    <property type="entry name" value="Electron Transport, Fmn-binding Protein, Chain A"/>
    <property type="match status" value="1"/>
</dbReference>
<dbReference type="SUPFAM" id="SSF50475">
    <property type="entry name" value="FMN-binding split barrel"/>
    <property type="match status" value="1"/>
</dbReference>
<dbReference type="RefSeq" id="XP_067548715.1">
    <property type="nucleotide sequence ID" value="XM_067692324.1"/>
</dbReference>
<proteinExistence type="predicted"/>
<evidence type="ECO:0000259" key="1">
    <source>
        <dbReference type="Pfam" id="PF12766"/>
    </source>
</evidence>
<dbReference type="AlphaFoldDB" id="A0A8H8DB95"/>